<dbReference type="EMBL" id="CP039393">
    <property type="protein sequence ID" value="QCD35245.1"/>
    <property type="molecule type" value="Genomic_DNA"/>
</dbReference>
<evidence type="ECO:0000256" key="6">
    <source>
        <dbReference type="ARBA" id="ARBA00023066"/>
    </source>
</evidence>
<dbReference type="Gene3D" id="2.40.37.10">
    <property type="entry name" value="Lyase, Ornithine Decarboxylase, Chain A, domain 1"/>
    <property type="match status" value="1"/>
</dbReference>
<protein>
    <recommendedName>
        <fullName evidence="3">Carboxynorspermidine/carboxyspermidine decarboxylase</fullName>
        <ecNumber evidence="2">4.1.1.96</ecNumber>
    </recommendedName>
</protein>
<evidence type="ECO:0000256" key="8">
    <source>
        <dbReference type="ARBA" id="ARBA00025802"/>
    </source>
</evidence>
<dbReference type="GO" id="GO:0045312">
    <property type="term" value="P:nor-spermidine biosynthetic process"/>
    <property type="evidence" value="ECO:0007669"/>
    <property type="project" value="InterPro"/>
</dbReference>
<dbReference type="Pfam" id="PF00278">
    <property type="entry name" value="Orn_DAP_Arg_deC"/>
    <property type="match status" value="1"/>
</dbReference>
<comment type="catalytic activity">
    <reaction evidence="10">
        <text>carboxynorspermidine + H(+) = norspermidine + CO2</text>
        <dbReference type="Rhea" id="RHEA:34099"/>
        <dbReference type="ChEBI" id="CHEBI:15378"/>
        <dbReference type="ChEBI" id="CHEBI:16526"/>
        <dbReference type="ChEBI" id="CHEBI:57920"/>
        <dbReference type="ChEBI" id="CHEBI:65070"/>
        <dbReference type="EC" id="4.1.1.96"/>
    </reaction>
</comment>
<comment type="catalytic activity">
    <reaction evidence="9">
        <text>carboxyspermidine + H(+) = spermidine + CO2</text>
        <dbReference type="Rhea" id="RHEA:34095"/>
        <dbReference type="ChEBI" id="CHEBI:15378"/>
        <dbReference type="ChEBI" id="CHEBI:16526"/>
        <dbReference type="ChEBI" id="CHEBI:57834"/>
        <dbReference type="ChEBI" id="CHEBI:65072"/>
        <dbReference type="EC" id="4.1.1.96"/>
    </reaction>
</comment>
<dbReference type="InterPro" id="IPR022643">
    <property type="entry name" value="De-COase2_C"/>
</dbReference>
<accession>A0A4P7VND2</accession>
<dbReference type="PANTHER" id="PTHR43727:SF1">
    <property type="entry name" value="CARBOXYNORSPERMIDINE_CARBOXYSPERMIDINE DECARBOXYLASE"/>
    <property type="match status" value="1"/>
</dbReference>
<keyword evidence="5" id="KW-0663">Pyridoxal phosphate</keyword>
<dbReference type="SUPFAM" id="SSF50621">
    <property type="entry name" value="Alanine racemase C-terminal domain-like"/>
    <property type="match status" value="1"/>
</dbReference>
<dbReference type="GO" id="GO:0009089">
    <property type="term" value="P:lysine biosynthetic process via diaminopimelate"/>
    <property type="evidence" value="ECO:0007669"/>
    <property type="project" value="TreeGrafter"/>
</dbReference>
<dbReference type="PIRSF" id="PIRSF038941">
    <property type="entry name" value="NspC"/>
    <property type="match status" value="1"/>
</dbReference>
<dbReference type="OrthoDB" id="9804410at2"/>
<evidence type="ECO:0000256" key="1">
    <source>
        <dbReference type="ARBA" id="ARBA00001933"/>
    </source>
</evidence>
<keyword evidence="7 13" id="KW-0456">Lyase</keyword>
<keyword evidence="6" id="KW-0745">Spermidine biosynthesis</keyword>
<evidence type="ECO:0000256" key="3">
    <source>
        <dbReference type="ARBA" id="ARBA00013633"/>
    </source>
</evidence>
<dbReference type="SUPFAM" id="SSF51419">
    <property type="entry name" value="PLP-binding barrel"/>
    <property type="match status" value="1"/>
</dbReference>
<dbReference type="GO" id="GO:0008295">
    <property type="term" value="P:spermidine biosynthetic process"/>
    <property type="evidence" value="ECO:0007669"/>
    <property type="project" value="UniProtKB-KW"/>
</dbReference>
<organism evidence="13 14">
    <name type="scientific">Muribaculum gordoncarteri</name>
    <dbReference type="NCBI Taxonomy" id="2530390"/>
    <lineage>
        <taxon>Bacteria</taxon>
        <taxon>Pseudomonadati</taxon>
        <taxon>Bacteroidota</taxon>
        <taxon>Bacteroidia</taxon>
        <taxon>Bacteroidales</taxon>
        <taxon>Muribaculaceae</taxon>
        <taxon>Muribaculum</taxon>
    </lineage>
</organism>
<evidence type="ECO:0000256" key="4">
    <source>
        <dbReference type="ARBA" id="ARBA00022793"/>
    </source>
</evidence>
<dbReference type="Gene3D" id="3.20.20.10">
    <property type="entry name" value="Alanine racemase"/>
    <property type="match status" value="1"/>
</dbReference>
<evidence type="ECO:0000256" key="7">
    <source>
        <dbReference type="ARBA" id="ARBA00023239"/>
    </source>
</evidence>
<comment type="cofactor">
    <cofactor evidence="1">
        <name>pyridoxal 5'-phosphate</name>
        <dbReference type="ChEBI" id="CHEBI:597326"/>
    </cofactor>
</comment>
<keyword evidence="14" id="KW-1185">Reference proteome</keyword>
<evidence type="ECO:0000313" key="13">
    <source>
        <dbReference type="EMBL" id="QCD35245.1"/>
    </source>
</evidence>
<name>A0A4P7VND2_9BACT</name>
<reference evidence="13 14" key="1">
    <citation type="submission" date="2019-02" db="EMBL/GenBank/DDBJ databases">
        <title>Isolation and identification of novel species under the genus Muribaculum.</title>
        <authorList>
            <person name="Miyake S."/>
            <person name="Ding Y."/>
            <person name="Low A."/>
            <person name="Soh M."/>
            <person name="Seedorf H."/>
        </authorList>
    </citation>
    <scope>NUCLEOTIDE SEQUENCE [LARGE SCALE GENOMIC DNA]</scope>
    <source>
        <strain evidence="13 14">TLL-A4</strain>
    </source>
</reference>
<evidence type="ECO:0000313" key="14">
    <source>
        <dbReference type="Proteomes" id="UP000297031"/>
    </source>
</evidence>
<dbReference type="InterPro" id="IPR029066">
    <property type="entry name" value="PLP-binding_barrel"/>
</dbReference>
<dbReference type="EC" id="4.1.1.96" evidence="2"/>
<dbReference type="CDD" id="cd06829">
    <property type="entry name" value="PLPDE_III_CANSDC"/>
    <property type="match status" value="1"/>
</dbReference>
<gene>
    <name evidence="13" type="primary">nspC</name>
    <name evidence="13" type="ORF">E7746_04760</name>
</gene>
<feature type="binding site" evidence="11">
    <location>
        <position position="283"/>
    </location>
    <ligand>
        <name>substrate</name>
    </ligand>
</feature>
<sequence>MKIEEIPTPFYIVYEEKLRRNLELISRVKQEAGVNIIMAFKANALWKTFPIIKEYVTDSTASSLNEMHLGNEELGGNVHSYCPAYTPETINEYLNGSSHITFNSVNQFNRFKADLDKHNTTPGNKHVSPGLRVNPLCSVIETDIYNPALPGSRFGVTAEQLGDTLPEGIEGLHFHSLCESSSYDLQRVLEAFEQQFGKFLPQVKWINMGGGHLMTREGYDVQHLIGLLRDFKSRYPWLNVIMEPGSAFTWRTGDLITSVVDVVENQGVKTAIIDASFACHMPDCLEMPYKPAITESVETDPSLPTYRLGGNSCLSGDYVGDWSFEKPLVTGDRLTLEDMNHYTTVKTTMFNGIQHPSIVLCDKEGDCRYLRRFDYSDYKSRMS</sequence>
<dbReference type="NCBIfam" id="TIGR01047">
    <property type="entry name" value="nspC"/>
    <property type="match status" value="1"/>
</dbReference>
<dbReference type="InterPro" id="IPR009006">
    <property type="entry name" value="Ala_racemase/Decarboxylase_C"/>
</dbReference>
<proteinExistence type="inferred from homology"/>
<dbReference type="Proteomes" id="UP000297031">
    <property type="component" value="Chromosome"/>
</dbReference>
<feature type="domain" description="Orn/DAP/Arg decarboxylase 2 C-terminal" evidence="12">
    <location>
        <begin position="184"/>
        <end position="339"/>
    </location>
</feature>
<dbReference type="PANTHER" id="PTHR43727">
    <property type="entry name" value="DIAMINOPIMELATE DECARBOXYLASE"/>
    <property type="match status" value="1"/>
</dbReference>
<evidence type="ECO:0000259" key="12">
    <source>
        <dbReference type="Pfam" id="PF00278"/>
    </source>
</evidence>
<comment type="similarity">
    <text evidence="8">Belongs to the Orn/Lys/Arg decarboxylase class-II family. NspC subfamily.</text>
</comment>
<dbReference type="RefSeq" id="WP_136410019.1">
    <property type="nucleotide sequence ID" value="NZ_CP039393.1"/>
</dbReference>
<keyword evidence="4" id="KW-0210">Decarboxylase</keyword>
<evidence type="ECO:0000256" key="10">
    <source>
        <dbReference type="ARBA" id="ARBA00047389"/>
    </source>
</evidence>
<evidence type="ECO:0000256" key="5">
    <source>
        <dbReference type="ARBA" id="ARBA00022898"/>
    </source>
</evidence>
<dbReference type="GO" id="GO:0008836">
    <property type="term" value="F:diaminopimelate decarboxylase activity"/>
    <property type="evidence" value="ECO:0007669"/>
    <property type="project" value="TreeGrafter"/>
</dbReference>
<evidence type="ECO:0000256" key="9">
    <source>
        <dbReference type="ARBA" id="ARBA00047351"/>
    </source>
</evidence>
<dbReference type="AlphaFoldDB" id="A0A4P7VND2"/>
<dbReference type="InterPro" id="IPR005730">
    <property type="entry name" value="Nsp_de-COase"/>
</dbReference>
<evidence type="ECO:0000256" key="11">
    <source>
        <dbReference type="PIRSR" id="PIRSR038941-1"/>
    </source>
</evidence>
<dbReference type="KEGG" id="mgod:E7746_04760"/>
<evidence type="ECO:0000256" key="2">
    <source>
        <dbReference type="ARBA" id="ARBA00012259"/>
    </source>
</evidence>